<dbReference type="EMBL" id="VDCQ01000050">
    <property type="protein sequence ID" value="TNJ63004.1"/>
    <property type="molecule type" value="Genomic_DNA"/>
</dbReference>
<protein>
    <submittedName>
        <fullName evidence="1">Uncharacterized protein</fullName>
    </submittedName>
</protein>
<name>A0A5C4T1U2_9BACL</name>
<accession>A0A5C4T1U2</accession>
<dbReference type="Gene3D" id="1.50.10.100">
    <property type="entry name" value="Chondroitin AC/alginate lyase"/>
    <property type="match status" value="1"/>
</dbReference>
<dbReference type="InterPro" id="IPR008929">
    <property type="entry name" value="Chondroitin_lyas"/>
</dbReference>
<evidence type="ECO:0000313" key="1">
    <source>
        <dbReference type="EMBL" id="TNJ63004.1"/>
    </source>
</evidence>
<sequence>MTGAGTNDYLMLLEKWIKGAEPYLYECPDRPELTCYGTGENTWGVQTNQKAFAAYAMLAADSRFDERRAGRSRESVLDTALRLLRYCLHTHKEGTYTCTDGTSWGHTWISVLGTERMMHAVEAIEAFLSEEDRSLLRRVMLSESDWLLDHYTIVAGLYNKDGNNKPESNLWNGAFLHRTATMYPDAPRADAYREKGSDFLINSVSVPADALSDSTIDGKKVSERHVGANFFTSYGLNHHGYLNVGYMVICLSNMAMLHFAFRRRGIAPPESLYHHCRELWDVVKQCTFPDGRLLRIGGDTRVRYTYCQDYVIPVWLMMADLYGDSDCLRFEEGWLRQIKSEMEASGDGTFLSYRCKALQQASPLYFSRLESDRAAALSMGLAWRELAIRDGRSKEQVPPMTIHGTESTSAKAGLQSEAQTATLLAAASEPASVPDSTPDAWHDEYHGAYLQRGERRVASWVWDSAEKPQGLCLPPDASDMAEWRENLAGQLKGLGQLTNQSLETHAGFTFPGGFLTWGSTIVHTRLLLAEGQQDEQMARSRFVCAALPDDSHMIVLHRAVALRQRTVFKAIKGLNLLVPNDVFNDNHRTYYHENGKLLVHGYGSAEEVVRTGSRWLNIDDRLGAIAVYGAEEMAICRPGRRQIGISDSAKTAGMERTLYADQLCGPCVTDIKSVAGGDVVMDTGYVLQAGHGHEHTARYANSDRHLTVLGFSSVHLRGIYVRGADGREYVLAANFGETAEAMPISYAGEWKDVATGESLLRPGPSGGALLELAPGDARLIRMG</sequence>
<dbReference type="Proteomes" id="UP000307943">
    <property type="component" value="Unassembled WGS sequence"/>
</dbReference>
<organism evidence="1 2">
    <name type="scientific">Paenibacillus hemerocallicola</name>
    <dbReference type="NCBI Taxonomy" id="1172614"/>
    <lineage>
        <taxon>Bacteria</taxon>
        <taxon>Bacillati</taxon>
        <taxon>Bacillota</taxon>
        <taxon>Bacilli</taxon>
        <taxon>Bacillales</taxon>
        <taxon>Paenibacillaceae</taxon>
        <taxon>Paenibacillus</taxon>
    </lineage>
</organism>
<dbReference type="AlphaFoldDB" id="A0A5C4T1U2"/>
<gene>
    <name evidence="1" type="ORF">FE784_28040</name>
</gene>
<reference evidence="1 2" key="1">
    <citation type="submission" date="2019-05" db="EMBL/GenBank/DDBJ databases">
        <title>We sequenced the genome of Paenibacillus hemerocallicola KCTC 33185 for further insight into its adaptation and study the phylogeny of Paenibacillus.</title>
        <authorList>
            <person name="Narsing Rao M.P."/>
        </authorList>
    </citation>
    <scope>NUCLEOTIDE SEQUENCE [LARGE SCALE GENOMIC DNA]</scope>
    <source>
        <strain evidence="1 2">KCTC 33185</strain>
    </source>
</reference>
<dbReference type="OrthoDB" id="2490725at2"/>
<keyword evidence="2" id="KW-1185">Reference proteome</keyword>
<dbReference type="SUPFAM" id="SSF48230">
    <property type="entry name" value="Chondroitin AC/alginate lyase"/>
    <property type="match status" value="1"/>
</dbReference>
<comment type="caution">
    <text evidence="1">The sequence shown here is derived from an EMBL/GenBank/DDBJ whole genome shotgun (WGS) entry which is preliminary data.</text>
</comment>
<evidence type="ECO:0000313" key="2">
    <source>
        <dbReference type="Proteomes" id="UP000307943"/>
    </source>
</evidence>
<dbReference type="RefSeq" id="WP_139605561.1">
    <property type="nucleotide sequence ID" value="NZ_VDCQ01000050.1"/>
</dbReference>
<proteinExistence type="predicted"/>